<evidence type="ECO:0000256" key="5">
    <source>
        <dbReference type="ARBA" id="ARBA00022801"/>
    </source>
</evidence>
<evidence type="ECO:0000256" key="4">
    <source>
        <dbReference type="ARBA" id="ARBA00022723"/>
    </source>
</evidence>
<evidence type="ECO:0000313" key="11">
    <source>
        <dbReference type="Proteomes" id="UP000642107"/>
    </source>
</evidence>
<dbReference type="Pfam" id="PF05649">
    <property type="entry name" value="Peptidase_M13_N"/>
    <property type="match status" value="1"/>
</dbReference>
<feature type="domain" description="Peptidase M13 C-terminal" evidence="8">
    <location>
        <begin position="458"/>
        <end position="664"/>
    </location>
</feature>
<evidence type="ECO:0000256" key="2">
    <source>
        <dbReference type="ARBA" id="ARBA00007357"/>
    </source>
</evidence>
<evidence type="ECO:0000313" key="10">
    <source>
        <dbReference type="EMBL" id="MBD9700455.1"/>
    </source>
</evidence>
<evidence type="ECO:0000259" key="9">
    <source>
        <dbReference type="Pfam" id="PF05649"/>
    </source>
</evidence>
<evidence type="ECO:0000256" key="7">
    <source>
        <dbReference type="ARBA" id="ARBA00023049"/>
    </source>
</evidence>
<keyword evidence="11" id="KW-1185">Reference proteome</keyword>
<dbReference type="SUPFAM" id="SSF55486">
    <property type="entry name" value="Metalloproteases ('zincins'), catalytic domain"/>
    <property type="match status" value="1"/>
</dbReference>
<accession>A0ABR9DTK1</accession>
<keyword evidence="3" id="KW-0645">Protease</keyword>
<dbReference type="InterPro" id="IPR018497">
    <property type="entry name" value="Peptidase_M13_C"/>
</dbReference>
<dbReference type="InterPro" id="IPR000718">
    <property type="entry name" value="Peptidase_M13"/>
</dbReference>
<comment type="similarity">
    <text evidence="2">Belongs to the peptidase M13 family.</text>
</comment>
<feature type="domain" description="Peptidase M13 N-terminal" evidence="9">
    <location>
        <begin position="24"/>
        <end position="406"/>
    </location>
</feature>
<dbReference type="PANTHER" id="PTHR11733:SF167">
    <property type="entry name" value="FI17812P1-RELATED"/>
    <property type="match status" value="1"/>
</dbReference>
<evidence type="ECO:0000256" key="3">
    <source>
        <dbReference type="ARBA" id="ARBA00022670"/>
    </source>
</evidence>
<comment type="caution">
    <text evidence="10">The sequence shown here is derived from an EMBL/GenBank/DDBJ whole genome shotgun (WGS) entry which is preliminary data.</text>
</comment>
<evidence type="ECO:0000259" key="8">
    <source>
        <dbReference type="Pfam" id="PF01431"/>
    </source>
</evidence>
<name>A0ABR9DTK1_9MICO</name>
<dbReference type="CDD" id="cd08662">
    <property type="entry name" value="M13"/>
    <property type="match status" value="1"/>
</dbReference>
<dbReference type="RefSeq" id="WP_192282139.1">
    <property type="nucleotide sequence ID" value="NZ_JACZDF010000010.1"/>
</dbReference>
<organism evidence="10 11">
    <name type="scientific">Flavimobilis rhizosphaerae</name>
    <dbReference type="NCBI Taxonomy" id="2775421"/>
    <lineage>
        <taxon>Bacteria</taxon>
        <taxon>Bacillati</taxon>
        <taxon>Actinomycetota</taxon>
        <taxon>Actinomycetes</taxon>
        <taxon>Micrococcales</taxon>
        <taxon>Jonesiaceae</taxon>
        <taxon>Flavimobilis</taxon>
    </lineage>
</organism>
<dbReference type="InterPro" id="IPR042089">
    <property type="entry name" value="Peptidase_M13_dom_2"/>
</dbReference>
<dbReference type="Pfam" id="PF01431">
    <property type="entry name" value="Peptidase_M13"/>
    <property type="match status" value="1"/>
</dbReference>
<evidence type="ECO:0000256" key="6">
    <source>
        <dbReference type="ARBA" id="ARBA00022833"/>
    </source>
</evidence>
<reference evidence="10 11" key="1">
    <citation type="submission" date="2020-09" db="EMBL/GenBank/DDBJ databases">
        <title>Flavimobilis rhizosphaerae sp. nov., isolated from rhizosphere soil of Spartina alterniflora.</title>
        <authorList>
            <person name="Hanqin C."/>
        </authorList>
    </citation>
    <scope>NUCLEOTIDE SEQUENCE [LARGE SCALE GENOMIC DNA]</scope>
    <source>
        <strain evidence="10 11">GY 10621</strain>
    </source>
</reference>
<dbReference type="Gene3D" id="1.10.1380.10">
    <property type="entry name" value="Neutral endopeptidase , domain2"/>
    <property type="match status" value="1"/>
</dbReference>
<dbReference type="EMBL" id="JACZDF010000010">
    <property type="protein sequence ID" value="MBD9700455.1"/>
    <property type="molecule type" value="Genomic_DNA"/>
</dbReference>
<keyword evidence="6" id="KW-0862">Zinc</keyword>
<dbReference type="PRINTS" id="PR00786">
    <property type="entry name" value="NEPRILYSIN"/>
</dbReference>
<dbReference type="PANTHER" id="PTHR11733">
    <property type="entry name" value="ZINC METALLOPROTEASE FAMILY M13 NEPRILYSIN-RELATED"/>
    <property type="match status" value="1"/>
</dbReference>
<dbReference type="Gene3D" id="3.40.390.10">
    <property type="entry name" value="Collagenase (Catalytic Domain)"/>
    <property type="match status" value="1"/>
</dbReference>
<keyword evidence="4" id="KW-0479">Metal-binding</keyword>
<evidence type="ECO:0000256" key="1">
    <source>
        <dbReference type="ARBA" id="ARBA00001947"/>
    </source>
</evidence>
<proteinExistence type="inferred from homology"/>
<keyword evidence="5" id="KW-0378">Hydrolase</keyword>
<protein>
    <submittedName>
        <fullName evidence="10">Peptidase M13</fullName>
    </submittedName>
</protein>
<comment type="cofactor">
    <cofactor evidence="1">
        <name>Zn(2+)</name>
        <dbReference type="ChEBI" id="CHEBI:29105"/>
    </cofactor>
</comment>
<gene>
    <name evidence="10" type="ORF">IGS67_13340</name>
</gene>
<dbReference type="InterPro" id="IPR024079">
    <property type="entry name" value="MetalloPept_cat_dom_sf"/>
</dbReference>
<keyword evidence="7" id="KW-0482">Metalloprotease</keyword>
<dbReference type="Proteomes" id="UP000642107">
    <property type="component" value="Unassembled WGS sequence"/>
</dbReference>
<dbReference type="PROSITE" id="PS51885">
    <property type="entry name" value="NEPRILYSIN"/>
    <property type="match status" value="1"/>
</dbReference>
<dbReference type="InterPro" id="IPR008753">
    <property type="entry name" value="Peptidase_M13_N"/>
</dbReference>
<sequence length="667" mass="72939">MTTDNTAALRSGIDASTFDADVRPQDDLFRHVNGRWLTTYEIPADRARDGAFRELHDRAEEQVRDIILEAGEQAGADGVDPTTAKIGALYASFMDTERISELGTAPLAADLALLDDAADKVALARALGELQRTGAAGALGLYVDNDALDPEKYVVYLLQAGLGLPDEAYYREEQHAEALAAYTPHVARMLTLGGIVPAADADAAAARVVALETALAGHHWDVVRDRDAELTYNPMTFAELAASAPGLDWNAWAEGLGAPAGALDDVVMREPSFATGLAALWEQTDIADLRLWLAAQVVSSRAAYLTDELVEANFDFYGRTLTGAEEIRERWKRGVSLVEGALGEAVGQVYVERHFPAAHKEHMDRLVGHLVEAYRESITGLDWMGEETKVKALAKLDAFTPKIGYPTRWRDYSALEIDQTDLVGNVRRANAFETDRELGKIGKPLDRDEWFMTPQTVNAYYNPGMNEIVFPAAILQPPFFDPEAEDAVNFGGIGGVIGHEIGHGFDDQGSKYDGSGRLEDWWTEEDRRKFEERTKALIAQYDAFSPAQLGDEHTVNGALTIGENIGDLGGLSIALKAYRIALGGDLASAPVIDGLTGLQRVFLGWGQVWRTKARDAEAIRLLAIDPHSPAEFRCNGIVSNVDEFYEAFDVTEGDALYLAPEARVRIW</sequence>